<reference evidence="3" key="1">
    <citation type="journal article" date="2019" name="Int. J. Syst. Evol. Microbiol.">
        <title>The Global Catalogue of Microorganisms (GCM) 10K type strain sequencing project: providing services to taxonomists for standard genome sequencing and annotation.</title>
        <authorList>
            <consortium name="The Broad Institute Genomics Platform"/>
            <consortium name="The Broad Institute Genome Sequencing Center for Infectious Disease"/>
            <person name="Wu L."/>
            <person name="Ma J."/>
        </authorList>
    </citation>
    <scope>NUCLEOTIDE SEQUENCE [LARGE SCALE GENOMIC DNA]</scope>
    <source>
        <strain evidence="3">JCM 17441</strain>
    </source>
</reference>
<protein>
    <submittedName>
        <fullName evidence="2">Uncharacterized protein</fullName>
    </submittedName>
</protein>
<gene>
    <name evidence="2" type="ORF">GCM10022255_113800</name>
</gene>
<accession>A0ABP8DVJ9</accession>
<evidence type="ECO:0000256" key="1">
    <source>
        <dbReference type="SAM" id="MobiDB-lite"/>
    </source>
</evidence>
<proteinExistence type="predicted"/>
<feature type="compositionally biased region" description="Low complexity" evidence="1">
    <location>
        <begin position="98"/>
        <end position="107"/>
    </location>
</feature>
<comment type="caution">
    <text evidence="2">The sequence shown here is derived from an EMBL/GenBank/DDBJ whole genome shotgun (WGS) entry which is preliminary data.</text>
</comment>
<evidence type="ECO:0000313" key="3">
    <source>
        <dbReference type="Proteomes" id="UP001500620"/>
    </source>
</evidence>
<evidence type="ECO:0000313" key="2">
    <source>
        <dbReference type="EMBL" id="GAA4264017.1"/>
    </source>
</evidence>
<keyword evidence="3" id="KW-1185">Reference proteome</keyword>
<dbReference type="Proteomes" id="UP001500620">
    <property type="component" value="Unassembled WGS sequence"/>
</dbReference>
<sequence length="161" mass="17032">MVVPVAVGERSLGAVLLGHAVLLRVEPRNGLRVLVVLGLLGQSSPFRAFGLKLRNQANRTWTCVHAYIQTLHGPVAFPLQLDSTVPINVRILTEANRGHSSAARSSPPGGGRGPAEQPHLKCKSSGGARAASVVDAKWDDGVFLSTSLTSQVDLTVQLSRV</sequence>
<organism evidence="2 3">
    <name type="scientific">Dactylosporangium darangshiense</name>
    <dbReference type="NCBI Taxonomy" id="579108"/>
    <lineage>
        <taxon>Bacteria</taxon>
        <taxon>Bacillati</taxon>
        <taxon>Actinomycetota</taxon>
        <taxon>Actinomycetes</taxon>
        <taxon>Micromonosporales</taxon>
        <taxon>Micromonosporaceae</taxon>
        <taxon>Dactylosporangium</taxon>
    </lineage>
</organism>
<feature type="region of interest" description="Disordered" evidence="1">
    <location>
        <begin position="96"/>
        <end position="124"/>
    </location>
</feature>
<dbReference type="EMBL" id="BAABAT010000090">
    <property type="protein sequence ID" value="GAA4264017.1"/>
    <property type="molecule type" value="Genomic_DNA"/>
</dbReference>
<name>A0ABP8DVJ9_9ACTN</name>